<dbReference type="EMBL" id="FNQE01000035">
    <property type="protein sequence ID" value="SDZ32297.1"/>
    <property type="molecule type" value="Genomic_DNA"/>
</dbReference>
<dbReference type="CDD" id="cd02022">
    <property type="entry name" value="DPCK"/>
    <property type="match status" value="1"/>
</dbReference>
<accession>A0A1H3S3F7</accession>
<dbReference type="GO" id="GO:0015937">
    <property type="term" value="P:coenzyme A biosynthetic process"/>
    <property type="evidence" value="ECO:0007669"/>
    <property type="project" value="UniProtKB-UniRule"/>
</dbReference>
<keyword evidence="3" id="KW-0808">Transferase</keyword>
<gene>
    <name evidence="3" type="primary">coaE</name>
    <name evidence="5" type="ORF">SAMN05660462_02686</name>
</gene>
<feature type="binding site" evidence="3">
    <location>
        <begin position="20"/>
        <end position="25"/>
    </location>
    <ligand>
        <name>ATP</name>
        <dbReference type="ChEBI" id="CHEBI:30616"/>
    </ligand>
</feature>
<dbReference type="GO" id="GO:0005524">
    <property type="term" value="F:ATP binding"/>
    <property type="evidence" value="ECO:0007669"/>
    <property type="project" value="UniProtKB-UniRule"/>
</dbReference>
<keyword evidence="3" id="KW-0173">Coenzyme A biosynthesis</keyword>
<comment type="subcellular location">
    <subcellularLocation>
        <location evidence="3">Cytoplasm</location>
    </subcellularLocation>
</comment>
<evidence type="ECO:0000313" key="5">
    <source>
        <dbReference type="EMBL" id="SDZ32297.1"/>
    </source>
</evidence>
<reference evidence="5 6" key="1">
    <citation type="submission" date="2016-10" db="EMBL/GenBank/DDBJ databases">
        <authorList>
            <person name="de Groot N.N."/>
        </authorList>
    </citation>
    <scope>NUCLEOTIDE SEQUENCE [LARGE SCALE GENOMIC DNA]</scope>
    <source>
        <strain evidence="5 6">DSM 21650</strain>
    </source>
</reference>
<keyword evidence="1 3" id="KW-0547">Nucleotide-binding</keyword>
<name>A0A1H3S3F7_9FIRM</name>
<dbReference type="EC" id="2.7.1.24" evidence="3 4"/>
<organism evidence="5 6">
    <name type="scientific">Proteiniborus ethanoligenes</name>
    <dbReference type="NCBI Taxonomy" id="415015"/>
    <lineage>
        <taxon>Bacteria</taxon>
        <taxon>Bacillati</taxon>
        <taxon>Bacillota</taxon>
        <taxon>Clostridia</taxon>
        <taxon>Eubacteriales</taxon>
        <taxon>Proteiniborus</taxon>
    </lineage>
</organism>
<protein>
    <recommendedName>
        <fullName evidence="3 4">Dephospho-CoA kinase</fullName>
        <ecNumber evidence="3 4">2.7.1.24</ecNumber>
    </recommendedName>
    <alternativeName>
        <fullName evidence="3">Dephosphocoenzyme A kinase</fullName>
    </alternativeName>
</protein>
<comment type="similarity">
    <text evidence="3">Belongs to the CoaE family.</text>
</comment>
<keyword evidence="3" id="KW-0963">Cytoplasm</keyword>
<dbReference type="Proteomes" id="UP000198625">
    <property type="component" value="Unassembled WGS sequence"/>
</dbReference>
<evidence type="ECO:0000256" key="2">
    <source>
        <dbReference type="ARBA" id="ARBA00022840"/>
    </source>
</evidence>
<dbReference type="STRING" id="415015.SAMN05660462_02686"/>
<dbReference type="NCBIfam" id="TIGR00152">
    <property type="entry name" value="dephospho-CoA kinase"/>
    <property type="match status" value="1"/>
</dbReference>
<evidence type="ECO:0000313" key="6">
    <source>
        <dbReference type="Proteomes" id="UP000198625"/>
    </source>
</evidence>
<keyword evidence="6" id="KW-1185">Reference proteome</keyword>
<dbReference type="AlphaFoldDB" id="A0A1H3S3F7"/>
<comment type="catalytic activity">
    <reaction evidence="3">
        <text>3'-dephospho-CoA + ATP = ADP + CoA + H(+)</text>
        <dbReference type="Rhea" id="RHEA:18245"/>
        <dbReference type="ChEBI" id="CHEBI:15378"/>
        <dbReference type="ChEBI" id="CHEBI:30616"/>
        <dbReference type="ChEBI" id="CHEBI:57287"/>
        <dbReference type="ChEBI" id="CHEBI:57328"/>
        <dbReference type="ChEBI" id="CHEBI:456216"/>
        <dbReference type="EC" id="2.7.1.24"/>
    </reaction>
</comment>
<dbReference type="InterPro" id="IPR001977">
    <property type="entry name" value="Depp_CoAkinase"/>
</dbReference>
<keyword evidence="2 3" id="KW-0067">ATP-binding</keyword>
<dbReference type="PANTHER" id="PTHR10695">
    <property type="entry name" value="DEPHOSPHO-COA KINASE-RELATED"/>
    <property type="match status" value="1"/>
</dbReference>
<dbReference type="UniPathway" id="UPA00241">
    <property type="reaction ID" value="UER00356"/>
</dbReference>
<dbReference type="PANTHER" id="PTHR10695:SF46">
    <property type="entry name" value="BIFUNCTIONAL COENZYME A SYNTHASE-RELATED"/>
    <property type="match status" value="1"/>
</dbReference>
<dbReference type="SUPFAM" id="SSF52540">
    <property type="entry name" value="P-loop containing nucleoside triphosphate hydrolases"/>
    <property type="match status" value="1"/>
</dbReference>
<evidence type="ECO:0000256" key="1">
    <source>
        <dbReference type="ARBA" id="ARBA00022741"/>
    </source>
</evidence>
<keyword evidence="3 5" id="KW-0418">Kinase</keyword>
<dbReference type="GO" id="GO:0004140">
    <property type="term" value="F:dephospho-CoA kinase activity"/>
    <property type="evidence" value="ECO:0007669"/>
    <property type="project" value="UniProtKB-UniRule"/>
</dbReference>
<comment type="function">
    <text evidence="3">Catalyzes the phosphorylation of the 3'-hydroxyl group of dephosphocoenzyme A to form coenzyme A.</text>
</comment>
<dbReference type="Gene3D" id="3.40.50.300">
    <property type="entry name" value="P-loop containing nucleotide triphosphate hydrolases"/>
    <property type="match status" value="1"/>
</dbReference>
<comment type="pathway">
    <text evidence="3">Cofactor biosynthesis; coenzyme A biosynthesis; CoA from (R)-pantothenate: step 5/5.</text>
</comment>
<dbReference type="Pfam" id="PF01121">
    <property type="entry name" value="CoaE"/>
    <property type="match status" value="1"/>
</dbReference>
<dbReference type="HAMAP" id="MF_00376">
    <property type="entry name" value="Dephospho_CoA_kinase"/>
    <property type="match status" value="1"/>
</dbReference>
<evidence type="ECO:0000256" key="3">
    <source>
        <dbReference type="HAMAP-Rule" id="MF_00376"/>
    </source>
</evidence>
<proteinExistence type="inferred from homology"/>
<dbReference type="GO" id="GO:0005737">
    <property type="term" value="C:cytoplasm"/>
    <property type="evidence" value="ECO:0007669"/>
    <property type="project" value="UniProtKB-SubCell"/>
</dbReference>
<dbReference type="InterPro" id="IPR027417">
    <property type="entry name" value="P-loop_NTPase"/>
</dbReference>
<evidence type="ECO:0000256" key="4">
    <source>
        <dbReference type="NCBIfam" id="TIGR00152"/>
    </source>
</evidence>
<dbReference type="PROSITE" id="PS51219">
    <property type="entry name" value="DPCK"/>
    <property type="match status" value="1"/>
</dbReference>
<sequence length="208" mass="23510">MIAGMTQNKTKIIGLTGGIGTGKSTVSKIIQEKGFPVIDADLIAREVVNIGEPAYIETVKSFGETILRDDGSIDRKKLGSIVFNDTNLRHRLNSILHPQINKKMKEETFKYSLLYRVVFLDIPLLIEELENLNSSGLLFDEIWLVYADETTQLKRIIERDKTDLADAIRRINAQKSIEEKLKYADVVIYNTGSIKELIDNVNKALEEV</sequence>